<dbReference type="AlphaFoldDB" id="A0A645I551"/>
<accession>A0A645I551</accession>
<reference evidence="1" key="1">
    <citation type="submission" date="2019-08" db="EMBL/GenBank/DDBJ databases">
        <authorList>
            <person name="Kucharzyk K."/>
            <person name="Murdoch R.W."/>
            <person name="Higgins S."/>
            <person name="Loffler F."/>
        </authorList>
    </citation>
    <scope>NUCLEOTIDE SEQUENCE</scope>
</reference>
<name>A0A645I551_9ZZZZ</name>
<dbReference type="SUPFAM" id="SSF53850">
    <property type="entry name" value="Periplasmic binding protein-like II"/>
    <property type="match status" value="1"/>
</dbReference>
<gene>
    <name evidence="1" type="ORF">SDC9_193823</name>
</gene>
<evidence type="ECO:0000313" key="1">
    <source>
        <dbReference type="EMBL" id="MPN46240.1"/>
    </source>
</evidence>
<sequence>MGKGQAFSTFLSGQCAVLLADAWMAQYIKNIGGQYGIDLAVAAYPRGEAEMPVYMNDIYYSYGLFKQEDPLKKKACAELINYITDASFTQDLTKFGYFSPRKSGSMIYGGDDAMYAINRELSYAENLPRHKNWQEIDAVIQYNIKEMLNSGKSPEKALEDMKTQVNKYFSYQDD</sequence>
<proteinExistence type="predicted"/>
<dbReference type="Gene3D" id="3.40.190.10">
    <property type="entry name" value="Periplasmic binding protein-like II"/>
    <property type="match status" value="1"/>
</dbReference>
<organism evidence="1">
    <name type="scientific">bioreactor metagenome</name>
    <dbReference type="NCBI Taxonomy" id="1076179"/>
    <lineage>
        <taxon>unclassified sequences</taxon>
        <taxon>metagenomes</taxon>
        <taxon>ecological metagenomes</taxon>
    </lineage>
</organism>
<protein>
    <submittedName>
        <fullName evidence="1">Uncharacterized protein</fullName>
    </submittedName>
</protein>
<comment type="caution">
    <text evidence="1">The sequence shown here is derived from an EMBL/GenBank/DDBJ whole genome shotgun (WGS) entry which is preliminary data.</text>
</comment>
<dbReference type="EMBL" id="VSSQ01106738">
    <property type="protein sequence ID" value="MPN46240.1"/>
    <property type="molecule type" value="Genomic_DNA"/>
</dbReference>